<evidence type="ECO:0000259" key="2">
    <source>
        <dbReference type="Pfam" id="PF08450"/>
    </source>
</evidence>
<sequence length="335" mass="37056">MAVKESRDERLAASYEFALDRDWEREVVAYPDPAIETLDPRFSACVHHSSAIERLWTGGRWLEGPVWFGDTRQLIWSDIPNDRMLRWTEETGAVSTFRQPSGFSNGNTRDNQGRLLTCQHGPRSVTRTEYDGTITVLADRFEGKRFNAPNDIACHPDGGIWFTDPGYGIMSDYEGDRDEPALPTRVYRFDPADGTLAIVSEAHARPNGLCFSPDFSRLYLVDTGNPGDEGFQQSLTVYDVKDGVRLAHGRAFGEMAPAKSDGIRCDEDGRLWAASGSGSTATNGVHVFDPDGTRIGIIHLPEACANLSFGGRKRTRLFMAASQSLYALVVKVRGA</sequence>
<comment type="caution">
    <text evidence="3">The sequence shown here is derived from an EMBL/GenBank/DDBJ whole genome shotgun (WGS) entry which is preliminary data.</text>
</comment>
<organism evidence="3 4">
    <name type="scientific">Mesorhizobium liriopis</name>
    <dbReference type="NCBI Taxonomy" id="2953882"/>
    <lineage>
        <taxon>Bacteria</taxon>
        <taxon>Pseudomonadati</taxon>
        <taxon>Pseudomonadota</taxon>
        <taxon>Alphaproteobacteria</taxon>
        <taxon>Hyphomicrobiales</taxon>
        <taxon>Phyllobacteriaceae</taxon>
        <taxon>Mesorhizobium</taxon>
    </lineage>
</organism>
<evidence type="ECO:0000313" key="3">
    <source>
        <dbReference type="EMBL" id="MCO6048295.1"/>
    </source>
</evidence>
<dbReference type="RefSeq" id="WP_252815115.1">
    <property type="nucleotide sequence ID" value="NZ_JAMXQS010000001.1"/>
</dbReference>
<name>A0ABT1C0D7_9HYPH</name>
<keyword evidence="4" id="KW-1185">Reference proteome</keyword>
<dbReference type="InterPro" id="IPR005511">
    <property type="entry name" value="SMP-30"/>
</dbReference>
<dbReference type="InterPro" id="IPR051262">
    <property type="entry name" value="SMP-30/CGR1_Lactonase"/>
</dbReference>
<dbReference type="PANTHER" id="PTHR47572">
    <property type="entry name" value="LIPOPROTEIN-RELATED"/>
    <property type="match status" value="1"/>
</dbReference>
<reference evidence="3 4" key="1">
    <citation type="submission" date="2022-06" db="EMBL/GenBank/DDBJ databases">
        <title>Mesorhizobium sp. strain RP14 Genome sequencing and assembly.</title>
        <authorList>
            <person name="Kim I."/>
        </authorList>
    </citation>
    <scope>NUCLEOTIDE SEQUENCE [LARGE SCALE GENOMIC DNA]</scope>
    <source>
        <strain evidence="4">RP14(2022)</strain>
    </source>
</reference>
<dbReference type="InterPro" id="IPR011042">
    <property type="entry name" value="6-blade_b-propeller_TolB-like"/>
</dbReference>
<keyword evidence="1" id="KW-0378">Hydrolase</keyword>
<gene>
    <name evidence="3" type="ORF">NGM99_00630</name>
</gene>
<accession>A0ABT1C0D7</accession>
<evidence type="ECO:0000256" key="1">
    <source>
        <dbReference type="ARBA" id="ARBA00022801"/>
    </source>
</evidence>
<dbReference type="SUPFAM" id="SSF63829">
    <property type="entry name" value="Calcium-dependent phosphotriesterase"/>
    <property type="match status" value="1"/>
</dbReference>
<dbReference type="EMBL" id="JAMXQS010000001">
    <property type="protein sequence ID" value="MCO6048295.1"/>
    <property type="molecule type" value="Genomic_DNA"/>
</dbReference>
<dbReference type="Pfam" id="PF08450">
    <property type="entry name" value="SGL"/>
    <property type="match status" value="1"/>
</dbReference>
<dbReference type="InterPro" id="IPR013658">
    <property type="entry name" value="SGL"/>
</dbReference>
<dbReference type="PRINTS" id="PR01790">
    <property type="entry name" value="SMP30FAMILY"/>
</dbReference>
<proteinExistence type="predicted"/>
<evidence type="ECO:0000313" key="4">
    <source>
        <dbReference type="Proteomes" id="UP001205906"/>
    </source>
</evidence>
<dbReference type="Proteomes" id="UP001205906">
    <property type="component" value="Unassembled WGS sequence"/>
</dbReference>
<dbReference type="Gene3D" id="2.120.10.30">
    <property type="entry name" value="TolB, C-terminal domain"/>
    <property type="match status" value="1"/>
</dbReference>
<protein>
    <submittedName>
        <fullName evidence="3">SMP-30/gluconolactonase/LRE family protein</fullName>
    </submittedName>
</protein>
<dbReference type="PANTHER" id="PTHR47572:SF4">
    <property type="entry name" value="LACTONASE DRP35"/>
    <property type="match status" value="1"/>
</dbReference>
<feature type="domain" description="SMP-30/Gluconolactonase/LRE-like region" evidence="2">
    <location>
        <begin position="63"/>
        <end position="322"/>
    </location>
</feature>